<dbReference type="Pfam" id="PF00440">
    <property type="entry name" value="TetR_N"/>
    <property type="match status" value="1"/>
</dbReference>
<name>R7ZJ72_LYSSH</name>
<dbReference type="EMBL" id="AQPX01000008">
    <property type="protein sequence ID" value="EON74079.1"/>
    <property type="molecule type" value="Genomic_DNA"/>
</dbReference>
<proteinExistence type="predicted"/>
<evidence type="ECO:0000256" key="1">
    <source>
        <dbReference type="ARBA" id="ARBA00022491"/>
    </source>
</evidence>
<dbReference type="RefSeq" id="WP_010858048.1">
    <property type="nucleotide sequence ID" value="NZ_KB933398.1"/>
</dbReference>
<dbReference type="PATRIC" id="fig|1285586.5.peg.1099"/>
<evidence type="ECO:0000259" key="4">
    <source>
        <dbReference type="PROSITE" id="PS50977"/>
    </source>
</evidence>
<feature type="domain" description="HTH tetR-type" evidence="4">
    <location>
        <begin position="12"/>
        <end position="72"/>
    </location>
</feature>
<gene>
    <name evidence="5" type="ORF">H131_05429</name>
</gene>
<evidence type="ECO:0000313" key="5">
    <source>
        <dbReference type="EMBL" id="EON74079.1"/>
    </source>
</evidence>
<evidence type="ECO:0000256" key="3">
    <source>
        <dbReference type="PROSITE-ProRule" id="PRU00335"/>
    </source>
</evidence>
<evidence type="ECO:0000313" key="6">
    <source>
        <dbReference type="Proteomes" id="UP000013911"/>
    </source>
</evidence>
<dbReference type="Proteomes" id="UP000013911">
    <property type="component" value="Unassembled WGS sequence"/>
</dbReference>
<evidence type="ECO:0000256" key="2">
    <source>
        <dbReference type="ARBA" id="ARBA00023125"/>
    </source>
</evidence>
<dbReference type="AlphaFoldDB" id="R7ZJ72"/>
<feature type="DNA-binding region" description="H-T-H motif" evidence="3">
    <location>
        <begin position="35"/>
        <end position="54"/>
    </location>
</feature>
<sequence>MARGRKINSNGERSKQLLLDKAVELFSEKGYHDTKISDIVKAANLTQPTFYLYFKSKQSLYNDLNKRFQRGFHEIMSEHSEAGERGIESFIKMLEQKLCLLFVYIIENPRLTKIGLFESEQSCVIKSQLTQQFIHLIVRHDCERLFQLIEVDLKTLADSLVGSFERLILTNLLEQKSKPCELAKDLVQLYFIRKDKYDIIQGQFQLDN</sequence>
<dbReference type="GO" id="GO:0003677">
    <property type="term" value="F:DNA binding"/>
    <property type="evidence" value="ECO:0007669"/>
    <property type="project" value="UniProtKB-UniRule"/>
</dbReference>
<protein>
    <submittedName>
        <fullName evidence="5">YdgC</fullName>
    </submittedName>
</protein>
<reference evidence="5 6" key="1">
    <citation type="submission" date="2013-04" db="EMBL/GenBank/DDBJ databases">
        <title>Draft genome of the heavy metal tolerant bacterium Lysinibacillus sphaericus strain OT4b.31.</title>
        <authorList>
            <person name="Pena-Montenegro T.D."/>
            <person name="Dussan J."/>
        </authorList>
    </citation>
    <scope>NUCLEOTIDE SEQUENCE [LARGE SCALE GENOMIC DNA]</scope>
    <source>
        <strain evidence="5 6">OT4b.31</strain>
    </source>
</reference>
<comment type="caution">
    <text evidence="5">The sequence shown here is derived from an EMBL/GenBank/DDBJ whole genome shotgun (WGS) entry which is preliminary data.</text>
</comment>
<keyword evidence="1" id="KW-0678">Repressor</keyword>
<dbReference type="SUPFAM" id="SSF46689">
    <property type="entry name" value="Homeodomain-like"/>
    <property type="match status" value="1"/>
</dbReference>
<dbReference type="PRINTS" id="PR00455">
    <property type="entry name" value="HTHTETR"/>
</dbReference>
<dbReference type="PANTHER" id="PTHR43479">
    <property type="entry name" value="ACREF/ENVCD OPERON REPRESSOR-RELATED"/>
    <property type="match status" value="1"/>
</dbReference>
<dbReference type="Gene3D" id="1.10.357.10">
    <property type="entry name" value="Tetracycline Repressor, domain 2"/>
    <property type="match status" value="1"/>
</dbReference>
<organism evidence="5 6">
    <name type="scientific">Lysinibacillus sphaericus OT4b.31</name>
    <dbReference type="NCBI Taxonomy" id="1285586"/>
    <lineage>
        <taxon>Bacteria</taxon>
        <taxon>Bacillati</taxon>
        <taxon>Bacillota</taxon>
        <taxon>Bacilli</taxon>
        <taxon>Bacillales</taxon>
        <taxon>Bacillaceae</taxon>
        <taxon>Lysinibacillus</taxon>
    </lineage>
</organism>
<dbReference type="PANTHER" id="PTHR43479:SF8">
    <property type="entry name" value="TRANSCRIPTIONAL REGULATOR, TETR FAMILY"/>
    <property type="match status" value="1"/>
</dbReference>
<dbReference type="InterPro" id="IPR050624">
    <property type="entry name" value="HTH-type_Tx_Regulator"/>
</dbReference>
<dbReference type="InterPro" id="IPR001647">
    <property type="entry name" value="HTH_TetR"/>
</dbReference>
<accession>R7ZJ72</accession>
<dbReference type="OrthoDB" id="9812484at2"/>
<keyword evidence="2 3" id="KW-0238">DNA-binding</keyword>
<dbReference type="InterPro" id="IPR009057">
    <property type="entry name" value="Homeodomain-like_sf"/>
</dbReference>
<dbReference type="eggNOG" id="COG1309">
    <property type="taxonomic scope" value="Bacteria"/>
</dbReference>
<dbReference type="HOGENOM" id="CLU_069356_12_6_9"/>
<dbReference type="PROSITE" id="PS50977">
    <property type="entry name" value="HTH_TETR_2"/>
    <property type="match status" value="1"/>
</dbReference>